<dbReference type="Gene3D" id="3.40.50.11690">
    <property type="entry name" value="Cell division protein FtsQ/DivIB"/>
    <property type="match status" value="1"/>
</dbReference>
<dbReference type="InterPro" id="IPR045335">
    <property type="entry name" value="FtsQ_C_sf"/>
</dbReference>
<organism evidence="3 4">
    <name type="scientific">bacterium (Candidatus Gribaldobacteria) CG07_land_8_20_14_0_80_33_18</name>
    <dbReference type="NCBI Taxonomy" id="2014272"/>
    <lineage>
        <taxon>Bacteria</taxon>
        <taxon>Candidatus Gribaldobacteria</taxon>
    </lineage>
</organism>
<dbReference type="AlphaFoldDB" id="A0A2M6Z4G1"/>
<dbReference type="InterPro" id="IPR005548">
    <property type="entry name" value="Cell_div_FtsQ/DivIB_C"/>
</dbReference>
<dbReference type="EMBL" id="PEWP01000010">
    <property type="protein sequence ID" value="PIU47197.1"/>
    <property type="molecule type" value="Genomic_DNA"/>
</dbReference>
<proteinExistence type="predicted"/>
<keyword evidence="1" id="KW-0812">Transmembrane</keyword>
<dbReference type="GO" id="GO:0051301">
    <property type="term" value="P:cell division"/>
    <property type="evidence" value="ECO:0007669"/>
    <property type="project" value="UniProtKB-KW"/>
</dbReference>
<dbReference type="Pfam" id="PF03799">
    <property type="entry name" value="FtsQ_DivIB_C"/>
    <property type="match status" value="1"/>
</dbReference>
<keyword evidence="1" id="KW-0472">Membrane</keyword>
<feature type="domain" description="Cell division protein FtsQ/DivIB C-terminal" evidence="2">
    <location>
        <begin position="151"/>
        <end position="266"/>
    </location>
</feature>
<accession>A0A2M6Z4G1</accession>
<keyword evidence="1" id="KW-1133">Transmembrane helix</keyword>
<reference evidence="4" key="1">
    <citation type="submission" date="2017-09" db="EMBL/GenBank/DDBJ databases">
        <title>Depth-based differentiation of microbial function through sediment-hosted aquifers and enrichment of novel symbionts in the deep terrestrial subsurface.</title>
        <authorList>
            <person name="Probst A.J."/>
            <person name="Ladd B."/>
            <person name="Jarett J.K."/>
            <person name="Geller-Mcgrath D.E."/>
            <person name="Sieber C.M.K."/>
            <person name="Emerson J.B."/>
            <person name="Anantharaman K."/>
            <person name="Thomas B.C."/>
            <person name="Malmstrom R."/>
            <person name="Stieglmeier M."/>
            <person name="Klingl A."/>
            <person name="Woyke T."/>
            <person name="Ryan C.M."/>
            <person name="Banfield J.F."/>
        </authorList>
    </citation>
    <scope>NUCLEOTIDE SEQUENCE [LARGE SCALE GENOMIC DNA]</scope>
</reference>
<gene>
    <name evidence="3" type="ORF">COS93_00420</name>
</gene>
<protein>
    <recommendedName>
        <fullName evidence="2">Cell division protein FtsQ/DivIB C-terminal domain-containing protein</fullName>
    </recommendedName>
</protein>
<dbReference type="Proteomes" id="UP000228777">
    <property type="component" value="Unassembled WGS sequence"/>
</dbReference>
<sequence length="273" mass="32541">MKNLKRYQKLYSARKRKLFLKSRLFWSLIIILILVSFSIYFLIFSKQEIFGFNFQIKKIEIKGVDDFLRKEIENSIGSEVETTLFKNKFSQGFTSRSIFLVKLNKIKEKILNNFLEIAHCELKRQFPQTLLVLLKKREPVGLYCSLNDCFFFDKEGVIFKKTETENNLENLILVSSEKIPNLGEKFISKEKINLFLEIYNSLKNLTIPVKDFKMSTEKKLEVKTVEEWDIYFNLESDIKIQLTKLSLLLKEISPQEREKLNYIDLRFSKVYYK</sequence>
<evidence type="ECO:0000259" key="2">
    <source>
        <dbReference type="Pfam" id="PF03799"/>
    </source>
</evidence>
<evidence type="ECO:0000256" key="1">
    <source>
        <dbReference type="SAM" id="Phobius"/>
    </source>
</evidence>
<name>A0A2M6Z4G1_9BACT</name>
<evidence type="ECO:0000313" key="4">
    <source>
        <dbReference type="Proteomes" id="UP000228777"/>
    </source>
</evidence>
<evidence type="ECO:0000313" key="3">
    <source>
        <dbReference type="EMBL" id="PIU47197.1"/>
    </source>
</evidence>
<comment type="caution">
    <text evidence="3">The sequence shown here is derived from an EMBL/GenBank/DDBJ whole genome shotgun (WGS) entry which is preliminary data.</text>
</comment>
<feature type="transmembrane region" description="Helical" evidence="1">
    <location>
        <begin position="24"/>
        <end position="43"/>
    </location>
</feature>